<evidence type="ECO:0000256" key="3">
    <source>
        <dbReference type="ARBA" id="ARBA00005712"/>
    </source>
</evidence>
<accession>A0ABW7NA90</accession>
<dbReference type="Gene3D" id="2.60.15.10">
    <property type="entry name" value="F0F1 ATP synthase delta/epsilon subunit, N-terminal"/>
    <property type="match status" value="1"/>
</dbReference>
<comment type="subcellular location">
    <subcellularLocation>
        <location evidence="2">Endomembrane system</location>
        <topology evidence="2">Peripheral membrane protein</topology>
    </subcellularLocation>
</comment>
<proteinExistence type="inferred from homology"/>
<dbReference type="PANTHER" id="PTHR13822:SF10">
    <property type="entry name" value="ATP SYNTHASE EPSILON CHAIN, CHLOROPLASTIC"/>
    <property type="match status" value="1"/>
</dbReference>
<keyword evidence="8 9" id="KW-0066">ATP synthesis</keyword>
<evidence type="ECO:0000256" key="7">
    <source>
        <dbReference type="ARBA" id="ARBA00023196"/>
    </source>
</evidence>
<evidence type="ECO:0000256" key="1">
    <source>
        <dbReference type="ARBA" id="ARBA00003543"/>
    </source>
</evidence>
<dbReference type="InterPro" id="IPR001469">
    <property type="entry name" value="ATP_synth_F1_dsu/esu"/>
</dbReference>
<protein>
    <submittedName>
        <fullName evidence="11">ATP synthase F1 subunit epsilon</fullName>
    </submittedName>
</protein>
<dbReference type="NCBIfam" id="TIGR01216">
    <property type="entry name" value="ATP_synt_epsi"/>
    <property type="match status" value="1"/>
</dbReference>
<keyword evidence="6" id="KW-0472">Membrane</keyword>
<dbReference type="InterPro" id="IPR036771">
    <property type="entry name" value="ATPsynth_dsu/esu_N"/>
</dbReference>
<name>A0ABW7NA90_9BACT</name>
<dbReference type="RefSeq" id="WP_159582290.1">
    <property type="nucleotide sequence ID" value="NZ_JBIPKE010000018.1"/>
</dbReference>
<comment type="subunit">
    <text evidence="9">F-type ATPases have 2 components, CF(1) - the catalytic core - and CF(0) - the membrane proton channel. CF(1) has five subunits: alpha(3), beta(3), gamma(1), delta(1), epsilon(1). CF(0) has three main subunits: a, b and c.</text>
</comment>
<evidence type="ECO:0000256" key="2">
    <source>
        <dbReference type="ARBA" id="ARBA00004184"/>
    </source>
</evidence>
<keyword evidence="12" id="KW-1185">Reference proteome</keyword>
<reference evidence="11 12" key="1">
    <citation type="journal article" date="2013" name="Int. J. Syst. Evol. Microbiol.">
        <title>Marinoscillum luteum sp. nov., isolated from marine sediment.</title>
        <authorList>
            <person name="Cha I.T."/>
            <person name="Park S.J."/>
            <person name="Kim S.J."/>
            <person name="Kim J.G."/>
            <person name="Jung M.Y."/>
            <person name="Shin K.S."/>
            <person name="Kwon K.K."/>
            <person name="Yang S.H."/>
            <person name="Seo Y.S."/>
            <person name="Rhee S.K."/>
        </authorList>
    </citation>
    <scope>NUCLEOTIDE SEQUENCE [LARGE SCALE GENOMIC DNA]</scope>
    <source>
        <strain evidence="11 12">KCTC 23939</strain>
    </source>
</reference>
<evidence type="ECO:0000313" key="11">
    <source>
        <dbReference type="EMBL" id="MFH6984542.1"/>
    </source>
</evidence>
<dbReference type="InterPro" id="IPR020546">
    <property type="entry name" value="ATP_synth_F1_dsu/esu_N"/>
</dbReference>
<sequence>MFLEIVTPDEKVFEGEVESATFPGSDGSFQVLSDHAAMISTLGDGDIKFTREVNKKPEETHIAVSGGVVEVLNNKVTVLAEKIIKE</sequence>
<evidence type="ECO:0000256" key="4">
    <source>
        <dbReference type="ARBA" id="ARBA00022448"/>
    </source>
</evidence>
<dbReference type="CDD" id="cd12152">
    <property type="entry name" value="F1-ATPase_delta"/>
    <property type="match status" value="1"/>
</dbReference>
<organism evidence="11 12">
    <name type="scientific">Marinoscillum luteum</name>
    <dbReference type="NCBI Taxonomy" id="861051"/>
    <lineage>
        <taxon>Bacteria</taxon>
        <taxon>Pseudomonadati</taxon>
        <taxon>Bacteroidota</taxon>
        <taxon>Cytophagia</taxon>
        <taxon>Cytophagales</taxon>
        <taxon>Reichenbachiellaceae</taxon>
        <taxon>Marinoscillum</taxon>
    </lineage>
</organism>
<dbReference type="Proteomes" id="UP001610063">
    <property type="component" value="Unassembled WGS sequence"/>
</dbReference>
<evidence type="ECO:0000256" key="6">
    <source>
        <dbReference type="ARBA" id="ARBA00023136"/>
    </source>
</evidence>
<gene>
    <name evidence="11" type="primary">atpC</name>
    <name evidence="11" type="ORF">ACHKAR_13900</name>
</gene>
<comment type="caution">
    <text evidence="11">The sequence shown here is derived from an EMBL/GenBank/DDBJ whole genome shotgun (WGS) entry which is preliminary data.</text>
</comment>
<evidence type="ECO:0000259" key="10">
    <source>
        <dbReference type="Pfam" id="PF02823"/>
    </source>
</evidence>
<feature type="domain" description="ATP synthase F1 complex delta/epsilon subunit N-terminal" evidence="10">
    <location>
        <begin position="1"/>
        <end position="82"/>
    </location>
</feature>
<evidence type="ECO:0000256" key="8">
    <source>
        <dbReference type="ARBA" id="ARBA00023310"/>
    </source>
</evidence>
<dbReference type="SUPFAM" id="SSF51344">
    <property type="entry name" value="Epsilon subunit of F1F0-ATP synthase N-terminal domain"/>
    <property type="match status" value="1"/>
</dbReference>
<keyword evidence="4 9" id="KW-0813">Transport</keyword>
<dbReference type="EMBL" id="JBIPKE010000018">
    <property type="protein sequence ID" value="MFH6984542.1"/>
    <property type="molecule type" value="Genomic_DNA"/>
</dbReference>
<keyword evidence="5 9" id="KW-0406">Ion transport</keyword>
<dbReference type="Pfam" id="PF02823">
    <property type="entry name" value="ATP-synt_DE_N"/>
    <property type="match status" value="1"/>
</dbReference>
<dbReference type="PANTHER" id="PTHR13822">
    <property type="entry name" value="ATP SYNTHASE DELTA/EPSILON CHAIN"/>
    <property type="match status" value="1"/>
</dbReference>
<keyword evidence="7 9" id="KW-0139">CF(1)</keyword>
<evidence type="ECO:0000256" key="5">
    <source>
        <dbReference type="ARBA" id="ARBA00023065"/>
    </source>
</evidence>
<comment type="function">
    <text evidence="1">Produces ATP from ADP in the presence of a proton gradient across the membrane.</text>
</comment>
<evidence type="ECO:0000313" key="12">
    <source>
        <dbReference type="Proteomes" id="UP001610063"/>
    </source>
</evidence>
<evidence type="ECO:0000256" key="9">
    <source>
        <dbReference type="RuleBase" id="RU003656"/>
    </source>
</evidence>
<comment type="similarity">
    <text evidence="3 9">Belongs to the ATPase epsilon chain family.</text>
</comment>